<dbReference type="SUPFAM" id="SSF141523">
    <property type="entry name" value="L,D-transpeptidase catalytic domain-like"/>
    <property type="match status" value="1"/>
</dbReference>
<feature type="domain" description="L,D-TPase catalytic" evidence="8">
    <location>
        <begin position="334"/>
        <end position="458"/>
    </location>
</feature>
<dbReference type="EMBL" id="PKHE01000022">
    <property type="protein sequence ID" value="PKY87654.1"/>
    <property type="molecule type" value="Genomic_DNA"/>
</dbReference>
<evidence type="ECO:0000256" key="3">
    <source>
        <dbReference type="ARBA" id="ARBA00022960"/>
    </source>
</evidence>
<dbReference type="InterPro" id="IPR038063">
    <property type="entry name" value="Transpep_catalytic_dom"/>
</dbReference>
<comment type="caution">
    <text evidence="9">The sequence shown here is derived from an EMBL/GenBank/DDBJ whole genome shotgun (WGS) entry which is preliminary data.</text>
</comment>
<dbReference type="CDD" id="cd16913">
    <property type="entry name" value="YkuD_like"/>
    <property type="match status" value="1"/>
</dbReference>
<dbReference type="GO" id="GO:0071972">
    <property type="term" value="F:peptidoglycan L,D-transpeptidase activity"/>
    <property type="evidence" value="ECO:0007669"/>
    <property type="project" value="TreeGrafter"/>
</dbReference>
<comment type="pathway">
    <text evidence="1 6">Cell wall biogenesis; peptidoglycan biosynthesis.</text>
</comment>
<evidence type="ECO:0000256" key="5">
    <source>
        <dbReference type="ARBA" id="ARBA00023316"/>
    </source>
</evidence>
<dbReference type="GO" id="GO:0005576">
    <property type="term" value="C:extracellular region"/>
    <property type="evidence" value="ECO:0007669"/>
    <property type="project" value="TreeGrafter"/>
</dbReference>
<evidence type="ECO:0000256" key="7">
    <source>
        <dbReference type="SAM" id="Phobius"/>
    </source>
</evidence>
<evidence type="ECO:0000256" key="6">
    <source>
        <dbReference type="PROSITE-ProRule" id="PRU01373"/>
    </source>
</evidence>
<accession>A0A2I1JW77</accession>
<dbReference type="InterPro" id="IPR005490">
    <property type="entry name" value="LD_TPept_cat_dom"/>
</dbReference>
<dbReference type="InterPro" id="IPR050979">
    <property type="entry name" value="LD-transpeptidase"/>
</dbReference>
<protein>
    <recommendedName>
        <fullName evidence="8">L,D-TPase catalytic domain-containing protein</fullName>
    </recommendedName>
</protein>
<sequence>MDNIKPAYKYAMMVGLFILTIYIGGIIYFNNFFLPNTYAGPVNISQMTLAKAKDKVMAELPQSKMYFEEGDQGIGSLSLDDLDIQIKDLALLDQALKNQPTLGWPAYLINKQSIDLTESLSVSDEIIDRLLISLGVDNEKREHTRDMSYTKEEDGSLRFNPELYGDYVDPARFEGYLLEQIGHGKLQTNLKDIYDVPKKTMESEGFEAYAEEVNGIVNTKIILKIEDHEITIPREEIESWLTIDSEGNAYIDSELIADYIYRLNMEYATLYNPFAFNSTYQGEVTVQPGIFGWYIDSEKEQELIIEALHNHEDQVREATIEGSGYGEVNSIGNSYVEVDLTYQMMFIYHDGQLMLETPIVSGITGAETVPGAYQIWNMQRDAVLFGNNNLTGLDYETPVDYWIAFDYNAQGIHDAPWQSAFGGNIWTYAGSLGCINTPPAVMPTVFELCYIGMPVMIFH</sequence>
<keyword evidence="5 6" id="KW-0961">Cell wall biogenesis/degradation</keyword>
<dbReference type="Pfam" id="PF12229">
    <property type="entry name" value="PG_binding_4"/>
    <property type="match status" value="1"/>
</dbReference>
<dbReference type="PROSITE" id="PS52029">
    <property type="entry name" value="LD_TPASE"/>
    <property type="match status" value="1"/>
</dbReference>
<feature type="transmembrane region" description="Helical" evidence="7">
    <location>
        <begin position="7"/>
        <end position="29"/>
    </location>
</feature>
<dbReference type="GO" id="GO:0018104">
    <property type="term" value="P:peptidoglycan-protein cross-linking"/>
    <property type="evidence" value="ECO:0007669"/>
    <property type="project" value="TreeGrafter"/>
</dbReference>
<feature type="active site" description="Nucleophile" evidence="6">
    <location>
        <position position="434"/>
    </location>
</feature>
<name>A0A2I1JW77_9LACT</name>
<dbReference type="Gene3D" id="3.10.20.800">
    <property type="match status" value="1"/>
</dbReference>
<keyword evidence="7" id="KW-0812">Transmembrane</keyword>
<keyword evidence="2" id="KW-0808">Transferase</keyword>
<dbReference type="InterPro" id="IPR038054">
    <property type="entry name" value="LD_TPept-like_central_sf"/>
</dbReference>
<dbReference type="PANTHER" id="PTHR30582:SF33">
    <property type="entry name" value="EXPORTED PROTEIN"/>
    <property type="match status" value="1"/>
</dbReference>
<evidence type="ECO:0000313" key="9">
    <source>
        <dbReference type="EMBL" id="PKY87654.1"/>
    </source>
</evidence>
<dbReference type="AlphaFoldDB" id="A0A2I1JW77"/>
<gene>
    <name evidence="9" type="ORF">CYJ57_06945</name>
</gene>
<keyword evidence="7" id="KW-0472">Membrane</keyword>
<reference evidence="9 10" key="1">
    <citation type="submission" date="2017-12" db="EMBL/GenBank/DDBJ databases">
        <title>Phylogenetic diversity of female urinary microbiome.</title>
        <authorList>
            <person name="Thomas-White K."/>
            <person name="Wolfe A.J."/>
        </authorList>
    </citation>
    <scope>NUCLEOTIDE SEQUENCE [LARGE SCALE GENOMIC DNA]</scope>
    <source>
        <strain evidence="9 10">UMB0898</strain>
    </source>
</reference>
<evidence type="ECO:0000313" key="10">
    <source>
        <dbReference type="Proteomes" id="UP000234384"/>
    </source>
</evidence>
<keyword evidence="3 6" id="KW-0133">Cell shape</keyword>
<feature type="active site" description="Proton donor/acceptor" evidence="6">
    <location>
        <position position="413"/>
    </location>
</feature>
<dbReference type="Pfam" id="PF03734">
    <property type="entry name" value="YkuD"/>
    <property type="match status" value="1"/>
</dbReference>
<dbReference type="GO" id="GO:0071555">
    <property type="term" value="P:cell wall organization"/>
    <property type="evidence" value="ECO:0007669"/>
    <property type="project" value="UniProtKB-UniRule"/>
</dbReference>
<dbReference type="OrthoDB" id="3176960at2"/>
<keyword evidence="7" id="KW-1133">Transmembrane helix</keyword>
<evidence type="ECO:0000256" key="4">
    <source>
        <dbReference type="ARBA" id="ARBA00022984"/>
    </source>
</evidence>
<dbReference type="Gene3D" id="2.40.440.10">
    <property type="entry name" value="L,D-transpeptidase catalytic domain-like"/>
    <property type="match status" value="1"/>
</dbReference>
<evidence type="ECO:0000256" key="2">
    <source>
        <dbReference type="ARBA" id="ARBA00022679"/>
    </source>
</evidence>
<keyword evidence="4 6" id="KW-0573">Peptidoglycan synthesis</keyword>
<dbReference type="RefSeq" id="WP_101954670.1">
    <property type="nucleotide sequence ID" value="NZ_PKHE01000022.1"/>
</dbReference>
<dbReference type="GO" id="GO:0008360">
    <property type="term" value="P:regulation of cell shape"/>
    <property type="evidence" value="ECO:0007669"/>
    <property type="project" value="UniProtKB-UniRule"/>
</dbReference>
<dbReference type="UniPathway" id="UPA00219"/>
<organism evidence="9 10">
    <name type="scientific">Falseniella ignava</name>
    <dbReference type="NCBI Taxonomy" id="137730"/>
    <lineage>
        <taxon>Bacteria</taxon>
        <taxon>Bacillati</taxon>
        <taxon>Bacillota</taxon>
        <taxon>Bacilli</taxon>
        <taxon>Lactobacillales</taxon>
        <taxon>Aerococcaceae</taxon>
        <taxon>Falseniella</taxon>
    </lineage>
</organism>
<evidence type="ECO:0000256" key="1">
    <source>
        <dbReference type="ARBA" id="ARBA00004752"/>
    </source>
</evidence>
<evidence type="ECO:0000259" key="8">
    <source>
        <dbReference type="PROSITE" id="PS52029"/>
    </source>
</evidence>
<proteinExistence type="predicted"/>
<dbReference type="InterPro" id="IPR022029">
    <property type="entry name" value="YoaR-like_PG-bd"/>
</dbReference>
<dbReference type="PANTHER" id="PTHR30582">
    <property type="entry name" value="L,D-TRANSPEPTIDASE"/>
    <property type="match status" value="1"/>
</dbReference>
<dbReference type="SUPFAM" id="SSF143985">
    <property type="entry name" value="L,D-transpeptidase pre-catalytic domain-like"/>
    <property type="match status" value="1"/>
</dbReference>
<dbReference type="GO" id="GO:0016740">
    <property type="term" value="F:transferase activity"/>
    <property type="evidence" value="ECO:0007669"/>
    <property type="project" value="UniProtKB-KW"/>
</dbReference>
<dbReference type="Proteomes" id="UP000234384">
    <property type="component" value="Unassembled WGS sequence"/>
</dbReference>